<reference evidence="2" key="1">
    <citation type="submission" date="2022-11" db="EMBL/GenBank/DDBJ databases">
        <authorList>
            <person name="Kikuchi T."/>
        </authorList>
    </citation>
    <scope>NUCLEOTIDE SEQUENCE</scope>
    <source>
        <strain evidence="2">PS1010</strain>
    </source>
</reference>
<dbReference type="OrthoDB" id="10047910at2759"/>
<comment type="caution">
    <text evidence="2">The sequence shown here is derived from an EMBL/GenBank/DDBJ whole genome shotgun (WGS) entry which is preliminary data.</text>
</comment>
<dbReference type="EMBL" id="CANHGI010000004">
    <property type="protein sequence ID" value="CAI5449413.1"/>
    <property type="molecule type" value="Genomic_DNA"/>
</dbReference>
<feature type="region of interest" description="Disordered" evidence="1">
    <location>
        <begin position="88"/>
        <end position="107"/>
    </location>
</feature>
<evidence type="ECO:0000313" key="2">
    <source>
        <dbReference type="EMBL" id="CAI5449413.1"/>
    </source>
</evidence>
<evidence type="ECO:0008006" key="4">
    <source>
        <dbReference type="Google" id="ProtNLM"/>
    </source>
</evidence>
<sequence length="107" mass="11724">MKNCVVRAPRDVISQLSPKSRKIRKSSEERKEKEKVETKLRALIGSNDESSQLELVLAAIAHIRELQAQLNGKENSLPDGLEEYFASCSTSPASSRASTPPTTSNSP</sequence>
<feature type="region of interest" description="Disordered" evidence="1">
    <location>
        <begin position="1"/>
        <end position="33"/>
    </location>
</feature>
<accession>A0A9P1IU37</accession>
<dbReference type="Proteomes" id="UP001152747">
    <property type="component" value="Unassembled WGS sequence"/>
</dbReference>
<organism evidence="2 3">
    <name type="scientific">Caenorhabditis angaria</name>
    <dbReference type="NCBI Taxonomy" id="860376"/>
    <lineage>
        <taxon>Eukaryota</taxon>
        <taxon>Metazoa</taxon>
        <taxon>Ecdysozoa</taxon>
        <taxon>Nematoda</taxon>
        <taxon>Chromadorea</taxon>
        <taxon>Rhabditida</taxon>
        <taxon>Rhabditina</taxon>
        <taxon>Rhabditomorpha</taxon>
        <taxon>Rhabditoidea</taxon>
        <taxon>Rhabditidae</taxon>
        <taxon>Peloderinae</taxon>
        <taxon>Caenorhabditis</taxon>
    </lineage>
</organism>
<keyword evidence="3" id="KW-1185">Reference proteome</keyword>
<evidence type="ECO:0000313" key="3">
    <source>
        <dbReference type="Proteomes" id="UP001152747"/>
    </source>
</evidence>
<proteinExistence type="predicted"/>
<evidence type="ECO:0000256" key="1">
    <source>
        <dbReference type="SAM" id="MobiDB-lite"/>
    </source>
</evidence>
<name>A0A9P1IU37_9PELO</name>
<gene>
    <name evidence="2" type="ORF">CAMP_LOCUS12050</name>
</gene>
<dbReference type="AlphaFoldDB" id="A0A9P1IU37"/>
<protein>
    <recommendedName>
        <fullName evidence="4">BHLH domain-containing protein</fullName>
    </recommendedName>
</protein>